<evidence type="ECO:0008006" key="3">
    <source>
        <dbReference type="Google" id="ProtNLM"/>
    </source>
</evidence>
<comment type="caution">
    <text evidence="1">The sequence shown here is derived from an EMBL/GenBank/DDBJ whole genome shotgun (WGS) entry which is preliminary data.</text>
</comment>
<proteinExistence type="predicted"/>
<reference evidence="1 2" key="1">
    <citation type="submission" date="2018-04" db="EMBL/GenBank/DDBJ databases">
        <title>Brenneria corticis sp.nov.</title>
        <authorList>
            <person name="Li Y."/>
        </authorList>
    </citation>
    <scope>NUCLEOTIDE SEQUENCE [LARGE SCALE GENOMIC DNA]</scope>
    <source>
        <strain evidence="1 2">CFCC 11842</strain>
    </source>
</reference>
<protein>
    <recommendedName>
        <fullName evidence="3">DUF1871 domain-containing protein</fullName>
    </recommendedName>
</protein>
<gene>
    <name evidence="1" type="ORF">DDT56_21230</name>
</gene>
<organism evidence="1 2">
    <name type="scientific">Brenneria corticis</name>
    <dbReference type="NCBI Taxonomy" id="2173106"/>
    <lineage>
        <taxon>Bacteria</taxon>
        <taxon>Pseudomonadati</taxon>
        <taxon>Pseudomonadota</taxon>
        <taxon>Gammaproteobacteria</taxon>
        <taxon>Enterobacterales</taxon>
        <taxon>Pectobacteriaceae</taxon>
        <taxon>Brenneria</taxon>
    </lineage>
</organism>
<dbReference type="Proteomes" id="UP000296159">
    <property type="component" value="Unassembled WGS sequence"/>
</dbReference>
<dbReference type="InterPro" id="IPR023162">
    <property type="entry name" value="Apc36109-like_dom_sf"/>
</dbReference>
<accession>A0A2U1TMS9</accession>
<keyword evidence="2" id="KW-1185">Reference proteome</keyword>
<sequence length="85" mass="10023">MNDAIMREKVRYILLHEWDPIGVSELTEAQDEYDSYVQPMCEIINQGKDATEIYSYLCWIVNDYMCLDIDEETNRIVASKLSMLH</sequence>
<dbReference type="AlphaFoldDB" id="A0A2U1TMS9"/>
<evidence type="ECO:0000313" key="2">
    <source>
        <dbReference type="Proteomes" id="UP000296159"/>
    </source>
</evidence>
<dbReference type="Gene3D" id="1.10.340.20">
    <property type="entry name" value="Apc36109-like domain"/>
    <property type="match status" value="1"/>
</dbReference>
<name>A0A2U1TMS9_9GAMM</name>
<evidence type="ECO:0000313" key="1">
    <source>
        <dbReference type="EMBL" id="PWC10708.1"/>
    </source>
</evidence>
<dbReference type="EMBL" id="QDKH01000035">
    <property type="protein sequence ID" value="PWC10708.1"/>
    <property type="molecule type" value="Genomic_DNA"/>
</dbReference>
<dbReference type="RefSeq" id="WP_136168360.1">
    <property type="nucleotide sequence ID" value="NZ_KZ819097.1"/>
</dbReference>